<dbReference type="AlphaFoldDB" id="A0A2R5F1S3"/>
<evidence type="ECO:0000313" key="4">
    <source>
        <dbReference type="EMBL" id="GBG10193.1"/>
    </source>
</evidence>
<gene>
    <name evidence="4" type="ORF">PAT3040_04911</name>
</gene>
<dbReference type="RefSeq" id="WP_258235137.1">
    <property type="nucleotide sequence ID" value="NZ_BDQX01000291.1"/>
</dbReference>
<keyword evidence="1" id="KW-0732">Signal</keyword>
<name>A0A2R5F1S3_9BACL</name>
<feature type="chain" id="PRO_5015344647" description="Lipoprotein YerB" evidence="1">
    <location>
        <begin position="29"/>
        <end position="364"/>
    </location>
</feature>
<dbReference type="Pfam" id="PF17479">
    <property type="entry name" value="DUF3048_C"/>
    <property type="match status" value="1"/>
</dbReference>
<keyword evidence="5" id="KW-1185">Reference proteome</keyword>
<sequence>MNNRLRGSLAAMLAATIVMTAACGGSNAAPVNVPPEPTASPTMEATPIPTAAPLPYTAPLSGIGLAQEAKFRPMAVMINNFSAARPQSGLTGADVIWEVLAEGGITRLVAIFQSTESLSDTIGPIRSNRKYLIDIADSYGAVMAHAGGSPEAYGILQKQGKPYLDEITNAGSYFWRSKDRKAPHNLYSSLEKLREGAEKKKYSDDKPVPVYQFSENGTVADASGAEDARDITIKFLMDSYKVGYIYDETSGLYSRSINGEPHIDLNNNATLAAANLIVFETTHRTLDDVGRLSVDLVSGGKAYLFQKGKKIDIDWVSAPDDMIRFATKEGAEISLVPGKTYIHIVPNKPALAEHVAWVQSASAG</sequence>
<feature type="signal peptide" evidence="1">
    <location>
        <begin position="1"/>
        <end position="28"/>
    </location>
</feature>
<evidence type="ECO:0000313" key="5">
    <source>
        <dbReference type="Proteomes" id="UP000245202"/>
    </source>
</evidence>
<dbReference type="Proteomes" id="UP000245202">
    <property type="component" value="Unassembled WGS sequence"/>
</dbReference>
<evidence type="ECO:0000256" key="1">
    <source>
        <dbReference type="SAM" id="SignalP"/>
    </source>
</evidence>
<dbReference type="EMBL" id="BDQX01000291">
    <property type="protein sequence ID" value="GBG10193.1"/>
    <property type="molecule type" value="Genomic_DNA"/>
</dbReference>
<feature type="domain" description="DUF3048" evidence="3">
    <location>
        <begin position="231"/>
        <end position="342"/>
    </location>
</feature>
<reference evidence="4 5" key="1">
    <citation type="submission" date="2017-08" db="EMBL/GenBank/DDBJ databases">
        <title>Substantial Increase in Enzyme Production by Combined Drug-Resistance Mutations in Paenibacillus agaridevorans.</title>
        <authorList>
            <person name="Tanaka Y."/>
            <person name="Funane K."/>
            <person name="Hosaka T."/>
            <person name="Shiwa Y."/>
            <person name="Fujita N."/>
            <person name="Miyazaki T."/>
            <person name="Yoshikawa H."/>
            <person name="Murakami K."/>
            <person name="Kasahara K."/>
            <person name="Inaoka T."/>
            <person name="Hiraga Y."/>
            <person name="Ochi K."/>
        </authorList>
    </citation>
    <scope>NUCLEOTIDE SEQUENCE [LARGE SCALE GENOMIC DNA]</scope>
    <source>
        <strain evidence="4 5">T-3040</strain>
    </source>
</reference>
<feature type="domain" description="DUF3048" evidence="2">
    <location>
        <begin position="67"/>
        <end position="203"/>
    </location>
</feature>
<protein>
    <recommendedName>
        <fullName evidence="6">Lipoprotein YerB</fullName>
    </recommendedName>
</protein>
<dbReference type="PROSITE" id="PS51257">
    <property type="entry name" value="PROKAR_LIPOPROTEIN"/>
    <property type="match status" value="1"/>
</dbReference>
<dbReference type="Gene3D" id="3.50.90.10">
    <property type="entry name" value="YerB-like"/>
    <property type="match status" value="1"/>
</dbReference>
<dbReference type="InterPro" id="IPR035328">
    <property type="entry name" value="DUF3048_C"/>
</dbReference>
<evidence type="ECO:0008006" key="6">
    <source>
        <dbReference type="Google" id="ProtNLM"/>
    </source>
</evidence>
<accession>A0A2R5F1S3</accession>
<evidence type="ECO:0000259" key="2">
    <source>
        <dbReference type="Pfam" id="PF11258"/>
    </source>
</evidence>
<dbReference type="SUPFAM" id="SSF159774">
    <property type="entry name" value="YerB-like"/>
    <property type="match status" value="1"/>
</dbReference>
<dbReference type="Pfam" id="PF11258">
    <property type="entry name" value="DUF3048"/>
    <property type="match status" value="1"/>
</dbReference>
<proteinExistence type="predicted"/>
<evidence type="ECO:0000259" key="3">
    <source>
        <dbReference type="Pfam" id="PF17479"/>
    </source>
</evidence>
<dbReference type="InterPro" id="IPR023158">
    <property type="entry name" value="YerB-like_sf"/>
</dbReference>
<comment type="caution">
    <text evidence="4">The sequence shown here is derived from an EMBL/GenBank/DDBJ whole genome shotgun (WGS) entry which is preliminary data.</text>
</comment>
<dbReference type="InterPro" id="IPR021416">
    <property type="entry name" value="DUF3048_N"/>
</dbReference>
<organism evidence="4 5">
    <name type="scientific">Paenibacillus agaridevorans</name>
    <dbReference type="NCBI Taxonomy" id="171404"/>
    <lineage>
        <taxon>Bacteria</taxon>
        <taxon>Bacillati</taxon>
        <taxon>Bacillota</taxon>
        <taxon>Bacilli</taxon>
        <taxon>Bacillales</taxon>
        <taxon>Paenibacillaceae</taxon>
        <taxon>Paenibacillus</taxon>
    </lineage>
</organism>